<keyword evidence="3" id="KW-0964">Secreted</keyword>
<proteinExistence type="evidence at transcript level"/>
<dbReference type="EMBL" id="GU065715">
    <property type="protein sequence ID" value="ACY02888.1"/>
    <property type="molecule type" value="mRNA"/>
</dbReference>
<dbReference type="GO" id="GO:0005179">
    <property type="term" value="F:hormone activity"/>
    <property type="evidence" value="ECO:0007669"/>
    <property type="project" value="InterPro"/>
</dbReference>
<dbReference type="GO" id="GO:0005576">
    <property type="term" value="C:extracellular region"/>
    <property type="evidence" value="ECO:0007669"/>
    <property type="project" value="UniProtKB-SubCell"/>
</dbReference>
<dbReference type="InterPro" id="IPR009396">
    <property type="entry name" value="Pigment_DH"/>
</dbReference>
<evidence type="ECO:0000256" key="3">
    <source>
        <dbReference type="ARBA" id="ARBA00022525"/>
    </source>
</evidence>
<comment type="similarity">
    <text evidence="2">Belongs to the arthropod PDH family.</text>
</comment>
<comment type="subcellular location">
    <subcellularLocation>
        <location evidence="1">Secreted</location>
    </subcellularLocation>
</comment>
<evidence type="ECO:0000256" key="4">
    <source>
        <dbReference type="ARBA" id="ARBA00022815"/>
    </source>
</evidence>
<evidence type="ECO:0000256" key="2">
    <source>
        <dbReference type="ARBA" id="ARBA00010172"/>
    </source>
</evidence>
<dbReference type="GO" id="GO:0009416">
    <property type="term" value="P:response to light stimulus"/>
    <property type="evidence" value="ECO:0007669"/>
    <property type="project" value="InterPro"/>
</dbReference>
<keyword evidence="4" id="KW-0027">Amidation</keyword>
<accession>D0VDY8</accession>
<organism evidence="5">
    <name type="scientific">Schistocerca gregaria</name>
    <name type="common">Desert locust</name>
    <name type="synonym">Gryllus gregarius</name>
    <dbReference type="NCBI Taxonomy" id="7010"/>
    <lineage>
        <taxon>Eukaryota</taxon>
        <taxon>Metazoa</taxon>
        <taxon>Ecdysozoa</taxon>
        <taxon>Arthropoda</taxon>
        <taxon>Hexapoda</taxon>
        <taxon>Insecta</taxon>
        <taxon>Pterygota</taxon>
        <taxon>Neoptera</taxon>
        <taxon>Polyneoptera</taxon>
        <taxon>Orthoptera</taxon>
        <taxon>Caelifera</taxon>
        <taxon>Acrididea</taxon>
        <taxon>Acridomorpha</taxon>
        <taxon>Acridoidea</taxon>
        <taxon>Acrididae</taxon>
        <taxon>Cyrtacanthacridinae</taxon>
        <taxon>Schistocerca</taxon>
    </lineage>
</organism>
<dbReference type="Pfam" id="PF06324">
    <property type="entry name" value="Pigment_DH"/>
    <property type="match status" value="1"/>
</dbReference>
<reference evidence="5" key="1">
    <citation type="submission" date="2009-10" db="EMBL/GenBank/DDBJ databases">
        <title>Cloning of the PDF precursor in Schistocerca gregaria.</title>
        <authorList>
            <person name="Tobback J."/>
            <person name="Bongaers I."/>
            <person name="Huybrechts R."/>
        </authorList>
    </citation>
    <scope>NUCLEOTIDE SEQUENCE</scope>
</reference>
<name>D0VDY8_SCHGR</name>
<protein>
    <submittedName>
        <fullName evidence="5">Pigment dispersing factor</fullName>
    </submittedName>
</protein>
<dbReference type="AlphaFoldDB" id="D0VDY8"/>
<sequence length="89" mass="9937">MTIMAVSGKLLTAFVLSIYVLGLALTIHATQYEEEKYQENEVRYGRELATLLAQLAHRNEPAICAHKRNSEIINSLLGLPKLLNDAGRK</sequence>
<evidence type="ECO:0000313" key="5">
    <source>
        <dbReference type="EMBL" id="ACY02888.1"/>
    </source>
</evidence>
<evidence type="ECO:0000256" key="1">
    <source>
        <dbReference type="ARBA" id="ARBA00004613"/>
    </source>
</evidence>